<proteinExistence type="predicted"/>
<reference evidence="2 3" key="2">
    <citation type="submission" date="2013-04" db="EMBL/GenBank/DDBJ databases">
        <title>The Genome Sequence of Bilophila wadsworthia 3_1_6.</title>
        <authorList>
            <consortium name="The Broad Institute Genomics Platform"/>
            <person name="Earl A."/>
            <person name="Ward D."/>
            <person name="Feldgarden M."/>
            <person name="Gevers D."/>
            <person name="Sibley C."/>
            <person name="Strauss J."/>
            <person name="Allen-Vercoe E."/>
            <person name="Walker B."/>
            <person name="Young S."/>
            <person name="Zeng Q."/>
            <person name="Gargeya S."/>
            <person name="Fitzgerald M."/>
            <person name="Haas B."/>
            <person name="Abouelleil A."/>
            <person name="Allen A.W."/>
            <person name="Alvarado L."/>
            <person name="Arachchi H.M."/>
            <person name="Berlin A.M."/>
            <person name="Chapman S.B."/>
            <person name="Gainer-Dewar J."/>
            <person name="Goldberg J."/>
            <person name="Griggs A."/>
            <person name="Gujja S."/>
            <person name="Hansen M."/>
            <person name="Howarth C."/>
            <person name="Imamovic A."/>
            <person name="Ireland A."/>
            <person name="Larimer J."/>
            <person name="McCowan C."/>
            <person name="Murphy C."/>
            <person name="Pearson M."/>
            <person name="Poon T.W."/>
            <person name="Priest M."/>
            <person name="Roberts A."/>
            <person name="Saif S."/>
            <person name="Shea T."/>
            <person name="Sisk P."/>
            <person name="Sykes S."/>
            <person name="Wortman J."/>
            <person name="Nusbaum C."/>
            <person name="Birren B."/>
        </authorList>
    </citation>
    <scope>NUCLEOTIDE SEQUENCE [LARGE SCALE GENOMIC DNA]</scope>
    <source>
        <strain evidence="2 3">3_1_6</strain>
    </source>
</reference>
<sequence>MIQNFIQEQVDTLARTLQRSVAIDDVGINLVAVSKHFDDADDARVRAILARTLEEDSCRYLFSFGIVATRDKIVRIPECRELGFKERSCYPIRWQERTLGYLWLVGKVSPAEDKAAVACAGELAVPMFSMQLEGEQAFSKHELIVRNLLSVDTRWASRAAAILSRQGRIRTDRKYRAFSAATRKGTGGQHSELTFLRKQFREFTAAHGEAAPLFSDFSPELVIVVPADSSLSDPGTLMCIACSGLNADLRIGIGPEVDVLHLYDSYAQASSVLQVLRAIPNLGPCSTWEGLGVYGNLTLLTRNHEDAQLPLTPNIAALREEDPALFDTLELFLDNAGSIAKTSEELCIHRSTLYYRLKRIADITGTDLNSGLDRFTLHLELKLFRLTSVLLGDDEPATA</sequence>
<dbReference type="AlphaFoldDB" id="E5Y2U0"/>
<accession>E5Y2U0</accession>
<evidence type="ECO:0000313" key="3">
    <source>
        <dbReference type="Proteomes" id="UP000006034"/>
    </source>
</evidence>
<dbReference type="HOGENOM" id="CLU_017436_7_2_7"/>
<dbReference type="PANTHER" id="PTHR33744">
    <property type="entry name" value="CARBOHYDRATE DIACID REGULATOR"/>
    <property type="match status" value="1"/>
</dbReference>
<dbReference type="InterPro" id="IPR025736">
    <property type="entry name" value="PucR_C-HTH_dom"/>
</dbReference>
<keyword evidence="3" id="KW-1185">Reference proteome</keyword>
<feature type="domain" description="PucR C-terminal helix-turn-helix" evidence="1">
    <location>
        <begin position="325"/>
        <end position="382"/>
    </location>
</feature>
<dbReference type="Gene3D" id="1.10.10.2840">
    <property type="entry name" value="PucR C-terminal helix-turn-helix domain"/>
    <property type="match status" value="1"/>
</dbReference>
<dbReference type="PANTHER" id="PTHR33744:SF1">
    <property type="entry name" value="DNA-BINDING TRANSCRIPTIONAL ACTIVATOR ADER"/>
    <property type="match status" value="1"/>
</dbReference>
<dbReference type="InterPro" id="IPR051448">
    <property type="entry name" value="CdaR-like_regulators"/>
</dbReference>
<name>E5Y2U0_BILW3</name>
<gene>
    <name evidence="2" type="ORF">HMPREF0179_00454</name>
</gene>
<organism evidence="2 3">
    <name type="scientific">Bilophila wadsworthia (strain 3_1_6)</name>
    <dbReference type="NCBI Taxonomy" id="563192"/>
    <lineage>
        <taxon>Bacteria</taxon>
        <taxon>Pseudomonadati</taxon>
        <taxon>Thermodesulfobacteriota</taxon>
        <taxon>Desulfovibrionia</taxon>
        <taxon>Desulfovibrionales</taxon>
        <taxon>Desulfovibrionaceae</taxon>
        <taxon>Bilophila</taxon>
    </lineage>
</organism>
<protein>
    <recommendedName>
        <fullName evidence="1">PucR C-terminal helix-turn-helix domain-containing protein</fullName>
    </recommendedName>
</protein>
<evidence type="ECO:0000313" key="2">
    <source>
        <dbReference type="EMBL" id="EFV45680.1"/>
    </source>
</evidence>
<dbReference type="EMBL" id="ADCP02000002">
    <property type="protein sequence ID" value="EFV45680.1"/>
    <property type="molecule type" value="Genomic_DNA"/>
</dbReference>
<dbReference type="eggNOG" id="COG3835">
    <property type="taxonomic scope" value="Bacteria"/>
</dbReference>
<dbReference type="Proteomes" id="UP000006034">
    <property type="component" value="Unassembled WGS sequence"/>
</dbReference>
<evidence type="ECO:0000259" key="1">
    <source>
        <dbReference type="Pfam" id="PF13556"/>
    </source>
</evidence>
<dbReference type="OrthoDB" id="9792148at2"/>
<dbReference type="RefSeq" id="WP_005024638.1">
    <property type="nucleotide sequence ID" value="NZ_KE150239.1"/>
</dbReference>
<dbReference type="Pfam" id="PF13556">
    <property type="entry name" value="HTH_30"/>
    <property type="match status" value="1"/>
</dbReference>
<comment type="caution">
    <text evidence="2">The sequence shown here is derived from an EMBL/GenBank/DDBJ whole genome shotgun (WGS) entry which is preliminary data.</text>
</comment>
<dbReference type="InterPro" id="IPR042070">
    <property type="entry name" value="PucR_C-HTH_sf"/>
</dbReference>
<dbReference type="GeneID" id="78087684"/>
<reference evidence="2 3" key="1">
    <citation type="submission" date="2010-10" db="EMBL/GenBank/DDBJ databases">
        <authorList>
            <consortium name="The Broad Institute Genome Sequencing Platform"/>
            <person name="Ward D."/>
            <person name="Earl A."/>
            <person name="Feldgarden M."/>
            <person name="Young S.K."/>
            <person name="Gargeya S."/>
            <person name="Zeng Q."/>
            <person name="Alvarado L."/>
            <person name="Berlin A."/>
            <person name="Bochicchio J."/>
            <person name="Chapman S.B."/>
            <person name="Chen Z."/>
            <person name="Freedman E."/>
            <person name="Gellesch M."/>
            <person name="Goldberg J."/>
            <person name="Griggs A."/>
            <person name="Gujja S."/>
            <person name="Heilman E."/>
            <person name="Heiman D."/>
            <person name="Howarth C."/>
            <person name="Mehta T."/>
            <person name="Neiman D."/>
            <person name="Pearson M."/>
            <person name="Roberts A."/>
            <person name="Saif S."/>
            <person name="Shea T."/>
            <person name="Shenoy N."/>
            <person name="Sisk P."/>
            <person name="Stolte C."/>
            <person name="Sykes S."/>
            <person name="White J."/>
            <person name="Yandava C."/>
            <person name="Allen-Vercoe E."/>
            <person name="Sibley C."/>
            <person name="Ambrose C.E."/>
            <person name="Strauss J."/>
            <person name="Daigneault M."/>
            <person name="Haas B."/>
            <person name="Nusbaum C."/>
            <person name="Birren B."/>
        </authorList>
    </citation>
    <scope>NUCLEOTIDE SEQUENCE [LARGE SCALE GENOMIC DNA]</scope>
    <source>
        <strain evidence="2 3">3_1_6</strain>
    </source>
</reference>